<dbReference type="WBParaSite" id="maker-uti_cns_0007085-snap-gene-0.2-mRNA-1">
    <property type="protein sequence ID" value="maker-uti_cns_0007085-snap-gene-0.2-mRNA-1"/>
    <property type="gene ID" value="maker-uti_cns_0007085-snap-gene-0.2"/>
</dbReference>
<evidence type="ECO:0000256" key="7">
    <source>
        <dbReference type="PIRSR" id="PIRSR603437-50"/>
    </source>
</evidence>
<feature type="region of interest" description="Disordered" evidence="8">
    <location>
        <begin position="114"/>
        <end position="242"/>
    </location>
</feature>
<protein>
    <recommendedName>
        <fullName evidence="3">glycine dehydrogenase (aminomethyl-transferring)</fullName>
        <ecNumber evidence="3">1.4.4.2</ecNumber>
    </recommendedName>
</protein>
<dbReference type="Pfam" id="PF21478">
    <property type="entry name" value="GcvP2_C"/>
    <property type="match status" value="1"/>
</dbReference>
<feature type="modified residue" description="N6-(pyridoxal phosphate)lysine" evidence="7">
    <location>
        <position position="2287"/>
    </location>
</feature>
<dbReference type="InterPro" id="IPR015421">
    <property type="entry name" value="PyrdxlP-dep_Trfase_major"/>
</dbReference>
<dbReference type="GO" id="GO:0019464">
    <property type="term" value="P:glycine decarboxylation via glycine cleavage system"/>
    <property type="evidence" value="ECO:0007669"/>
    <property type="project" value="TreeGrafter"/>
</dbReference>
<evidence type="ECO:0000256" key="3">
    <source>
        <dbReference type="ARBA" id="ARBA00012134"/>
    </source>
</evidence>
<evidence type="ECO:0000313" key="12">
    <source>
        <dbReference type="WBParaSite" id="maker-uti_cns_0007085-snap-gene-0.2-mRNA-1"/>
    </source>
</evidence>
<evidence type="ECO:0000259" key="9">
    <source>
        <dbReference type="Pfam" id="PF02347"/>
    </source>
</evidence>
<evidence type="ECO:0000259" key="10">
    <source>
        <dbReference type="Pfam" id="PF21478"/>
    </source>
</evidence>
<evidence type="ECO:0000256" key="1">
    <source>
        <dbReference type="ARBA" id="ARBA00001933"/>
    </source>
</evidence>
<dbReference type="InterPro" id="IPR003437">
    <property type="entry name" value="GcvP"/>
</dbReference>
<dbReference type="NCBIfam" id="TIGR00461">
    <property type="entry name" value="gcvP"/>
    <property type="match status" value="1"/>
</dbReference>
<evidence type="ECO:0000256" key="8">
    <source>
        <dbReference type="SAM" id="MobiDB-lite"/>
    </source>
</evidence>
<sequence>RDFRGRKSEREEFEYRGGEILLLEVADFSAVAECALKREKRRRRQRRRRDREALGAVRAEQQLRNCTKSSTCLPVPSPSISASQIVCGGGQSPACLFARSALLAQLFTELESPGTLTEPCPLEPGSERSPSVGSVGRHSVAQQAVQVSTGSGLTPPERTLQGTLAGRPQDGPDHVARQLKSPPAQDGGRKLQLGPIVQGLGPDALNDFDHRLPQPSPLAVGQRFGLVDGSDRTEGRPGKSSAPPEVLFYVGHQTAENFIYAAEQWADRCGLRLSETKTAAIMFTSRTKRAQGRACRMIMSAPPSAPYDGLNAFLNIPPLDIFVRREAAKTARRLTDAGIRILPHRAMAKRKLLPHADLCLKDLRDSGGLHVLSDGEPRTLNLFQRYKVTITIPLGMLPNDHWNFQEVHCYTDGSIKDGRAGFGVCIIINGRVFQNEVLAISAAELNAKRPLRYLGPNPSIDEVCQPDSIPRLIQFLRATRRASRWEMLAKEELALRVRDGDAVPGHLELTRGGAQPVSAAQNDVDSFGDAGGARQGLQIHGAEKSGLALTCALGKNLERVHAGHQVGWLLVLLVRRRGPRHRRQHQLARESQLGDRVLVDQGRQGGEHGLPHTLAGGLDEEVPDQLRVAVLRPHRGALRHLGDLHGEAVAAWVAVAVSDNEPAGWQVAEVLDGCGGKILADLVLVLVFSLQQQAASPSSLLASGRYHIGDVSVTNFGGPKHAASKLSSFPSDEIAAAEADPPADVTRRRSPGAGCRRCRRRRRMSPPPLAWQLETRARWPRLWMLKTPAPSAVAAVGGSAAPAPLMRRARLPSLEKAPPPLPTPLESQIYRFRFRTFCLTDSEPAALRRCAVANRAAQWLRRPWSRRHPTRTADPATAAAHTDQSAFVQAAVAAAGCSQQQTAAAPAMSRQSKAAGPAELQRPWPAGQWLENDIWKINKYRQVVDKVEMGVLRVLGEVRGGHCQSAHPIVAQRSGWLLLLLLELLLSSPTLDAVNASGRVRDSRRGVEVAAVGRVAAGKSAGVVDSLRRRLHRARVRSLLFRSGFGAPLIRTRILTLSLRLKNDLDLFIQARLAQRVGGCVAFLLAYCYCKFVDRRHCDRLRRRTMPSGDRLWLGPVRGFCVVTVHSCWLGLRYPSLNSALWCRVRTSPVCRGATGSGPPKPRRELKNRLLKLAGLKLVGWSVDTGSSSSEVRRRDDGVDGRADSRIDDPHRRHRVERLRFGIDGGCTAELFELNLRRRSRSLIGSTAGAAAGGGGGGCGATLVALDEPLTVTGQVEVLLVQSDDALRDQDVAKQLQVRSDPHDEAVGLNLLSGQGSAGRDLDGPCSSSRSRYTARLLILKLPDINHCYIGCAAVGPSVNRFAQVAEAVQGGRQALGPVELADLEKKSVSKKCQTGCQQKYHQKFQRKCQMECQQKFQRKCQMECQQKCQRKCQMECQQKCQQKCQRKCQMECQQKSQRKCQRIISRSVRWSVSRSVSKVSEEVSDGVSAEESEEVSEEVSEDYQQKCQSSLKLSCELRQPGSVKLPLLLLLLQSIPMMRCCVRLTPRIPVGVQKFLLSYSTKNGDLKARSSMATLTDRPPPLTGMVATAVGKVLLGILVASPPLPPKQRQQQSMLLIAWPVTVDEEPPAAASGFDDCGNLAAVGVDEATTAAAAASIDEIVQKAIPASIRLTDELKLDPAIGEHELLSSLKEMAAENQVWRTYIGMGYYNCFVPTVIQRNVLENPGWITQYTPYQAEISQGRLETMENANASLLDEGTAAAEAMAMCYRQNKRKSFLVDCKCHPQTIAVVQGRAELFGIKVNVVDITPDLDMHEACGILVQYPDTDGCVQTNLAQVAELAKQKKTVVCVATDLLALTLLTPPGELGADVVLGSSQRFGVPLGYGGPHAAFFAARKEFIRHMPGRMVGVTKDRHGNMAYRLALQTREQHIRRDKATSNVCTAQALLANMSAMYAVYHGPRGLQRIGQRVHNFARVLAKGRLRAGEPHRPVLRHASPSTNEAHGRDSLPGCLRRINLRFYDDRATIGVALDETVSEADMNDLLRVLGCKSSVAELAERLSPDEGLLASPLARQSNYLEHPVFNSYRTETAMVRFLKRLENRDLSLVHSMIPLGSCTMKLNATTELTPVSWPEFSQLHPFAPTDQAGGYRALFQQLEAQLAEITGFDAVSLQPNSGAQGEYAGLRTIMHYLDSIGQGHRKVCLIPMSAHGTNPASAHMAGMKVEPVNVTRTGSIDMRHLLDLTEKLSDKIAAIMVTYPAPTACANMNAQVGLCRPGDFGADVSHLNLHKTFAIPHGGGGPGMGPIGVKKHLAPFLPGHAGHDHLNHLAKLPVSAAPYGSASILPIPWAYVRMLGPDGLRRASEVAILSANYMMKRLEKYYKVEYRNEAGFCAHEFIISMNEFRKSGIQAVDVSKRLMDYGFHSPTMSWPVENSLMIEPTESESRDECDRLVDALIRIRAEIDDVVQGKLPSDDNPLKNAPHPQSMVCSSHWPHPYSRELAAFPAPFVRPENKFWPACSRIDDRYGDMHLICSCPPMSSYK</sequence>
<keyword evidence="11" id="KW-1185">Reference proteome</keyword>
<dbReference type="Gene3D" id="3.90.1150.10">
    <property type="entry name" value="Aspartate Aminotransferase, domain 1"/>
    <property type="match status" value="1"/>
</dbReference>
<keyword evidence="4 7" id="KW-0663">Pyridoxal phosphate</keyword>
<feature type="compositionally biased region" description="Polar residues" evidence="8">
    <location>
        <begin position="140"/>
        <end position="152"/>
    </location>
</feature>
<dbReference type="Proteomes" id="UP000095280">
    <property type="component" value="Unplaced"/>
</dbReference>
<feature type="compositionally biased region" description="Basic and acidic residues" evidence="8">
    <location>
        <begin position="1191"/>
        <end position="1206"/>
    </location>
</feature>
<dbReference type="GO" id="GO:0016594">
    <property type="term" value="F:glycine binding"/>
    <property type="evidence" value="ECO:0007669"/>
    <property type="project" value="TreeGrafter"/>
</dbReference>
<accession>A0A1I8HMR4</accession>
<evidence type="ECO:0000313" key="11">
    <source>
        <dbReference type="Proteomes" id="UP000095280"/>
    </source>
</evidence>
<dbReference type="PANTHER" id="PTHR11773:SF1">
    <property type="entry name" value="GLYCINE DEHYDROGENASE (DECARBOXYLATING), MITOCHONDRIAL"/>
    <property type="match status" value="1"/>
</dbReference>
<dbReference type="InterPro" id="IPR015424">
    <property type="entry name" value="PyrdxlP-dep_Trfase"/>
</dbReference>
<dbReference type="PANTHER" id="PTHR11773">
    <property type="entry name" value="GLYCINE DEHYDROGENASE, DECARBOXYLATING"/>
    <property type="match status" value="1"/>
</dbReference>
<dbReference type="GO" id="GO:0005960">
    <property type="term" value="C:glycine cleavage complex"/>
    <property type="evidence" value="ECO:0007669"/>
    <property type="project" value="TreeGrafter"/>
</dbReference>
<evidence type="ECO:0000256" key="6">
    <source>
        <dbReference type="ARBA" id="ARBA00049026"/>
    </source>
</evidence>
<proteinExistence type="inferred from homology"/>
<evidence type="ECO:0000256" key="4">
    <source>
        <dbReference type="ARBA" id="ARBA00022898"/>
    </source>
</evidence>
<dbReference type="GO" id="GO:0004375">
    <property type="term" value="F:glycine dehydrogenase (decarboxylating) activity"/>
    <property type="evidence" value="ECO:0007669"/>
    <property type="project" value="UniProtKB-EC"/>
</dbReference>
<comment type="catalytic activity">
    <reaction evidence="6">
        <text>N(6)-[(R)-lipoyl]-L-lysyl-[glycine-cleavage complex H protein] + glycine + H(+) = N(6)-[(R)-S(8)-aminomethyldihydrolipoyl]-L-lysyl-[glycine-cleavage complex H protein] + CO2</text>
        <dbReference type="Rhea" id="RHEA:24304"/>
        <dbReference type="Rhea" id="RHEA-COMP:10494"/>
        <dbReference type="Rhea" id="RHEA-COMP:10495"/>
        <dbReference type="ChEBI" id="CHEBI:15378"/>
        <dbReference type="ChEBI" id="CHEBI:16526"/>
        <dbReference type="ChEBI" id="CHEBI:57305"/>
        <dbReference type="ChEBI" id="CHEBI:83099"/>
        <dbReference type="ChEBI" id="CHEBI:83143"/>
        <dbReference type="EC" id="1.4.4.2"/>
    </reaction>
</comment>
<name>A0A1I8HMR4_9PLAT</name>
<organism evidence="11 12">
    <name type="scientific">Macrostomum lignano</name>
    <dbReference type="NCBI Taxonomy" id="282301"/>
    <lineage>
        <taxon>Eukaryota</taxon>
        <taxon>Metazoa</taxon>
        <taxon>Spiralia</taxon>
        <taxon>Lophotrochozoa</taxon>
        <taxon>Platyhelminthes</taxon>
        <taxon>Rhabditophora</taxon>
        <taxon>Macrostomorpha</taxon>
        <taxon>Macrostomida</taxon>
        <taxon>Macrostomidae</taxon>
        <taxon>Macrostomum</taxon>
    </lineage>
</organism>
<dbReference type="Pfam" id="PF02347">
    <property type="entry name" value="GDC-P"/>
    <property type="match status" value="1"/>
</dbReference>
<feature type="region of interest" description="Disordered" evidence="8">
    <location>
        <begin position="737"/>
        <end position="761"/>
    </location>
</feature>
<reference evidence="12" key="1">
    <citation type="submission" date="2016-11" db="UniProtKB">
        <authorList>
            <consortium name="WormBaseParasite"/>
        </authorList>
    </citation>
    <scope>IDENTIFICATION</scope>
</reference>
<dbReference type="GO" id="GO:0005739">
    <property type="term" value="C:mitochondrion"/>
    <property type="evidence" value="ECO:0007669"/>
    <property type="project" value="TreeGrafter"/>
</dbReference>
<keyword evidence="5" id="KW-0560">Oxidoreductase</keyword>
<dbReference type="EC" id="1.4.4.2" evidence="3"/>
<comment type="similarity">
    <text evidence="2">Belongs to the GcvP family.</text>
</comment>
<dbReference type="InterPro" id="IPR015422">
    <property type="entry name" value="PyrdxlP-dep_Trfase_small"/>
</dbReference>
<dbReference type="InterPro" id="IPR049315">
    <property type="entry name" value="GDC-P_N"/>
</dbReference>
<dbReference type="InterPro" id="IPR049316">
    <property type="entry name" value="GDC-P_C"/>
</dbReference>
<dbReference type="Gene3D" id="3.40.640.10">
    <property type="entry name" value="Type I PLP-dependent aspartate aminotransferase-like (Major domain)"/>
    <property type="match status" value="3"/>
</dbReference>
<feature type="domain" description="Glycine dehydrogenase C-terminal" evidence="10">
    <location>
        <begin position="2359"/>
        <end position="2479"/>
    </location>
</feature>
<feature type="domain" description="Glycine cleavage system P-protein N-terminal" evidence="9">
    <location>
        <begin position="1655"/>
        <end position="2045"/>
    </location>
</feature>
<dbReference type="GO" id="GO:0030170">
    <property type="term" value="F:pyridoxal phosphate binding"/>
    <property type="evidence" value="ECO:0007669"/>
    <property type="project" value="TreeGrafter"/>
</dbReference>
<dbReference type="InterPro" id="IPR020581">
    <property type="entry name" value="GDC_P"/>
</dbReference>
<evidence type="ECO:0000256" key="2">
    <source>
        <dbReference type="ARBA" id="ARBA00010756"/>
    </source>
</evidence>
<feature type="region of interest" description="Disordered" evidence="8">
    <location>
        <begin position="1186"/>
        <end position="1206"/>
    </location>
</feature>
<comment type="cofactor">
    <cofactor evidence="1 7">
        <name>pyridoxal 5'-phosphate</name>
        <dbReference type="ChEBI" id="CHEBI:597326"/>
    </cofactor>
</comment>
<dbReference type="SUPFAM" id="SSF53383">
    <property type="entry name" value="PLP-dependent transferases"/>
    <property type="match status" value="2"/>
</dbReference>
<dbReference type="CDD" id="cd00613">
    <property type="entry name" value="GDC-P"/>
    <property type="match status" value="1"/>
</dbReference>
<evidence type="ECO:0000256" key="5">
    <source>
        <dbReference type="ARBA" id="ARBA00023002"/>
    </source>
</evidence>